<feature type="transmembrane region" description="Helical" evidence="6">
    <location>
        <begin position="812"/>
        <end position="832"/>
    </location>
</feature>
<feature type="transmembrane region" description="Helical" evidence="6">
    <location>
        <begin position="1414"/>
        <end position="1432"/>
    </location>
</feature>
<feature type="transmembrane region" description="Helical" evidence="6">
    <location>
        <begin position="945"/>
        <end position="966"/>
    </location>
</feature>
<evidence type="ECO:0000256" key="1">
    <source>
        <dbReference type="ARBA" id="ARBA00004141"/>
    </source>
</evidence>
<feature type="transmembrane region" description="Helical" evidence="6">
    <location>
        <begin position="1382"/>
        <end position="1402"/>
    </location>
</feature>
<evidence type="ECO:0000256" key="3">
    <source>
        <dbReference type="ARBA" id="ARBA00022989"/>
    </source>
</evidence>
<reference evidence="8" key="1">
    <citation type="submission" date="2025-08" db="UniProtKB">
        <authorList>
            <consortium name="RefSeq"/>
        </authorList>
    </citation>
    <scope>IDENTIFICATION</scope>
    <source>
        <tissue evidence="8">Whole larval tissue</tissue>
    </source>
</reference>
<dbReference type="GO" id="GO:0016020">
    <property type="term" value="C:membrane"/>
    <property type="evidence" value="ECO:0007669"/>
    <property type="project" value="UniProtKB-SubCell"/>
</dbReference>
<evidence type="ECO:0000256" key="6">
    <source>
        <dbReference type="SAM" id="Phobius"/>
    </source>
</evidence>
<dbReference type="PANTHER" id="PTHR22684:SF0">
    <property type="entry name" value="RIBOSOME QUALITY CONTROL COMPLEX SUBUNIT TCF25"/>
    <property type="match status" value="1"/>
</dbReference>
<comment type="subcellular location">
    <subcellularLocation>
        <location evidence="1">Membrane</location>
        <topology evidence="1">Multi-pass membrane protein</topology>
    </subcellularLocation>
</comment>
<dbReference type="PROSITE" id="PS01022">
    <property type="entry name" value="PTR2_1"/>
    <property type="match status" value="1"/>
</dbReference>
<dbReference type="GeneID" id="118264341"/>
<feature type="transmembrane region" description="Helical" evidence="6">
    <location>
        <begin position="841"/>
        <end position="862"/>
    </location>
</feature>
<keyword evidence="3 6" id="KW-1133">Transmembrane helix</keyword>
<dbReference type="Pfam" id="PF00854">
    <property type="entry name" value="PTR2"/>
    <property type="match status" value="2"/>
</dbReference>
<feature type="transmembrane region" description="Helical" evidence="6">
    <location>
        <begin position="1346"/>
        <end position="1370"/>
    </location>
</feature>
<proteinExistence type="predicted"/>
<feature type="transmembrane region" description="Helical" evidence="6">
    <location>
        <begin position="1075"/>
        <end position="1096"/>
    </location>
</feature>
<evidence type="ECO:0000256" key="5">
    <source>
        <dbReference type="SAM" id="MobiDB-lite"/>
    </source>
</evidence>
<protein>
    <submittedName>
        <fullName evidence="8">Uncharacterized protein LOC118264341</fullName>
    </submittedName>
</protein>
<sequence length="1519" mass="170068">MPYAMSSRQFRKANGQANLPPPPEDSDEDYQPLYARRPTSSQYAGLVLSSHSESDRSSRSEEELQDRAQALPVPKKNTKKRGGGGGGGGKGRGRRTPGAVDEIDRSLQEVNAMLGSPSRPPADEASAPKVNHALQVLTVDARHLNVTNEVRRLFGPDESELNKRGRVHSSRAFMLRRVLVHPNKDTQIYEFNNIGLSMTKYKYVNKRMYFVFNHNEAYQKMHRAYLAKYARASTSELLMGLEEARRNMHVEALLEIADRLFRMEENGVANEIVENLVLFLQYVAHPLFILSHNNVRLDYKYMENRPFHVAMLKYVYLLSNKACHRTALEIAKMMLLLDPNDPLALLALIDILALRAREHEWLIEAIRYFDHQREAKLLFNIKYSNALAHFHVAIKKRGDFNEADQLIKEAILAHPQVFVHIMACCGVTNPPILNHAIFKRDLQNPWTPGVEELFLIYAKMTAPRWNEPAVMGWITKNAAELCKSYDEDADVRETANDWAVSRHGLFQVWPPEYLRHISVLSCMSKLIIDMPVNSFFRPTCGWDPVFDKSVNRYGYSYKVDPPRNLGIGGSPVYSNDIRNDHFIMLSQIAMHPACFPYINFVHNEPFYVPAARYAAPDYAFVPHHEFVNPAFMQDFPPEFAPEFLPHDAYERPNANDREGQQVPQEHLQPQGIPPAQLQPPVPYVGFEMPYFEIPAPLLEAPLLAGPQFWMPVEAQEVPLLMPRNLPPEELTNETIFDAETGYINYDYDDDEGNFAAYEADMASAMAAVCLDDNIGAGYYTNNATYIHLFLFAAILSLYLRNVLCLHENAATVVYHIFIMMCYTMPLMGAILADNFIGRYRVILYFSIIYLIGTVLTCCSAIPPLMLPPTTTSMIGLLLIATGTGGIKPCVAAFGGDQFRLPEENQLLQKFFSTFYCTVNLGGFMGMVVTPALRRSVMCFGDDACYALGFGFPALLVLISIVIFVAGKPSYRIKQPRDNVTLKFISCAWYAICKRFKYNSELDGMPREHWLDYAVEKYGEKLVADMKVVFSILYLYLPVPIFWSLFDQQGSRWTFQASRLRSEVFGVTLMPDQLQVMNPAMVLLMIPVCPGGAWPLLPDMPPLQKMFIGGMLAAMAFVSAGILQIGIERSTLQVPGHRQTGLVIMNTLGCAVDMAIRGEGLATVEQHGTALMTPLPHKGLTVTATSPVICAGRVMKKHITKEELKTVAGMFMPVVIGQNSDDQISLYFMDPNPFVKSLTGKPKLKVVYVGDTGPNKNVSIAVETEKRLSDIYYVSDAPVDHIGESAYMCLQPGKFRWRALSADGEMSGSGEGYLRAGGVYVLCLRERLGRLDAAVLHAPNPPNELHLAWIVPQYLLVSVAEIMFAVSGLEFSFTQAPKSMKTITIAAWYVSVAFGNLIVILVAQTKIFQSRATEFFVYAGMLAVAMLVFLRMAQDYHSRNIDADASSSESRPLLHHRSKVISVHSLSTSSTRAFGGTGSSAASCLGVMERSRPAAWPQRAYVHIATPSTAEPKATTLAQE</sequence>
<accession>A0A9R0E8C0</accession>
<evidence type="ECO:0000256" key="4">
    <source>
        <dbReference type="ARBA" id="ARBA00023136"/>
    </source>
</evidence>
<keyword evidence="7" id="KW-1185">Reference proteome</keyword>
<dbReference type="GO" id="GO:0022857">
    <property type="term" value="F:transmembrane transporter activity"/>
    <property type="evidence" value="ECO:0007669"/>
    <property type="project" value="InterPro"/>
</dbReference>
<dbReference type="RefSeq" id="XP_050560528.1">
    <property type="nucleotide sequence ID" value="XM_050704571.1"/>
</dbReference>
<dbReference type="Gene3D" id="1.20.1250.20">
    <property type="entry name" value="MFS general substrate transporter like domains"/>
    <property type="match status" value="2"/>
</dbReference>
<dbReference type="InterPro" id="IPR000109">
    <property type="entry name" value="POT_fam"/>
</dbReference>
<dbReference type="Proteomes" id="UP000829999">
    <property type="component" value="Chromosome 25"/>
</dbReference>
<feature type="transmembrane region" description="Helical" evidence="6">
    <location>
        <begin position="783"/>
        <end position="800"/>
    </location>
</feature>
<organism evidence="7 8">
    <name type="scientific">Spodoptera frugiperda</name>
    <name type="common">Fall armyworm</name>
    <dbReference type="NCBI Taxonomy" id="7108"/>
    <lineage>
        <taxon>Eukaryota</taxon>
        <taxon>Metazoa</taxon>
        <taxon>Ecdysozoa</taxon>
        <taxon>Arthropoda</taxon>
        <taxon>Hexapoda</taxon>
        <taxon>Insecta</taxon>
        <taxon>Pterygota</taxon>
        <taxon>Neoptera</taxon>
        <taxon>Endopterygota</taxon>
        <taxon>Lepidoptera</taxon>
        <taxon>Glossata</taxon>
        <taxon>Ditrysia</taxon>
        <taxon>Noctuoidea</taxon>
        <taxon>Noctuidae</taxon>
        <taxon>Amphipyrinae</taxon>
        <taxon>Spodoptera</taxon>
    </lineage>
</organism>
<keyword evidence="2 6" id="KW-0812">Transmembrane</keyword>
<feature type="transmembrane region" description="Helical" evidence="6">
    <location>
        <begin position="1105"/>
        <end position="1126"/>
    </location>
</feature>
<evidence type="ECO:0000313" key="8">
    <source>
        <dbReference type="RefSeq" id="XP_050560528.1"/>
    </source>
</evidence>
<dbReference type="GO" id="GO:0006857">
    <property type="term" value="P:oligopeptide transport"/>
    <property type="evidence" value="ECO:0007669"/>
    <property type="project" value="InterPro"/>
</dbReference>
<name>A0A9R0E8C0_SPOFR</name>
<keyword evidence="4 6" id="KW-0472">Membrane</keyword>
<dbReference type="SUPFAM" id="SSF103473">
    <property type="entry name" value="MFS general substrate transporter"/>
    <property type="match status" value="1"/>
</dbReference>
<dbReference type="InterPro" id="IPR036259">
    <property type="entry name" value="MFS_trans_sf"/>
</dbReference>
<dbReference type="PANTHER" id="PTHR22684">
    <property type="entry name" value="NULP1-RELATED"/>
    <property type="match status" value="1"/>
</dbReference>
<evidence type="ECO:0000256" key="2">
    <source>
        <dbReference type="ARBA" id="ARBA00022692"/>
    </source>
</evidence>
<dbReference type="Pfam" id="PF04910">
    <property type="entry name" value="Tcf25"/>
    <property type="match status" value="1"/>
</dbReference>
<feature type="transmembrane region" description="Helical" evidence="6">
    <location>
        <begin position="874"/>
        <end position="893"/>
    </location>
</feature>
<dbReference type="InterPro" id="IPR006994">
    <property type="entry name" value="TCF25/Rqc1"/>
</dbReference>
<dbReference type="OrthoDB" id="205993at2759"/>
<dbReference type="GO" id="GO:1990112">
    <property type="term" value="C:RQC complex"/>
    <property type="evidence" value="ECO:0007669"/>
    <property type="project" value="TreeGrafter"/>
</dbReference>
<evidence type="ECO:0000313" key="7">
    <source>
        <dbReference type="Proteomes" id="UP000829999"/>
    </source>
</evidence>
<feature type="transmembrane region" description="Helical" evidence="6">
    <location>
        <begin position="1027"/>
        <end position="1045"/>
    </location>
</feature>
<dbReference type="InterPro" id="IPR018456">
    <property type="entry name" value="PTR2_symporter_CS"/>
</dbReference>
<feature type="region of interest" description="Disordered" evidence="5">
    <location>
        <begin position="1"/>
        <end position="99"/>
    </location>
</feature>
<feature type="compositionally biased region" description="Basic and acidic residues" evidence="5">
    <location>
        <begin position="52"/>
        <end position="66"/>
    </location>
</feature>
<feature type="transmembrane region" description="Helical" evidence="6">
    <location>
        <begin position="914"/>
        <end position="933"/>
    </location>
</feature>
<gene>
    <name evidence="8" type="primary">LOC118264341</name>
</gene>